<accession>A0A8J7GJI3</accession>
<keyword evidence="2" id="KW-1185">Reference proteome</keyword>
<dbReference type="PANTHER" id="PTHR37804">
    <property type="entry name" value="CDAA REGULATORY PROTEIN CDAR"/>
    <property type="match status" value="1"/>
</dbReference>
<dbReference type="AlphaFoldDB" id="A0A8J7GJI3"/>
<comment type="caution">
    <text evidence="1">The sequence shown here is derived from an EMBL/GenBank/DDBJ whole genome shotgun (WGS) entry which is preliminary data.</text>
</comment>
<dbReference type="EMBL" id="JADKPV010000002">
    <property type="protein sequence ID" value="MBF4501035.1"/>
    <property type="molecule type" value="Genomic_DNA"/>
</dbReference>
<dbReference type="RefSeq" id="WP_194562519.1">
    <property type="nucleotide sequence ID" value="NZ_JADKPV010000002.1"/>
</dbReference>
<evidence type="ECO:0008006" key="3">
    <source>
        <dbReference type="Google" id="ProtNLM"/>
    </source>
</evidence>
<dbReference type="Gene3D" id="2.170.120.40">
    <property type="entry name" value="YbbR-like domain"/>
    <property type="match status" value="2"/>
</dbReference>
<dbReference type="InterPro" id="IPR053154">
    <property type="entry name" value="c-di-AMP_regulator"/>
</dbReference>
<proteinExistence type="predicted"/>
<evidence type="ECO:0000313" key="1">
    <source>
        <dbReference type="EMBL" id="MBF4501035.1"/>
    </source>
</evidence>
<organism evidence="1 2">
    <name type="scientific">Savagea serpentis</name>
    <dbReference type="NCBI Taxonomy" id="2785297"/>
    <lineage>
        <taxon>Bacteria</taxon>
        <taxon>Bacillati</taxon>
        <taxon>Bacillota</taxon>
        <taxon>Bacilli</taxon>
        <taxon>Bacillales</taxon>
        <taxon>Caryophanaceae</taxon>
        <taxon>Savagea</taxon>
    </lineage>
</organism>
<dbReference type="Pfam" id="PF07949">
    <property type="entry name" value="YbbR"/>
    <property type="match status" value="4"/>
</dbReference>
<name>A0A8J7GJI3_9BACL</name>
<evidence type="ECO:0000313" key="2">
    <source>
        <dbReference type="Proteomes" id="UP000622653"/>
    </source>
</evidence>
<dbReference type="Proteomes" id="UP000622653">
    <property type="component" value="Unassembled WGS sequence"/>
</dbReference>
<dbReference type="Gene3D" id="2.170.120.30">
    <property type="match status" value="2"/>
</dbReference>
<sequence length="437" mass="48606">MDKFMDSPWFLRLTALILALILFFSVQSEQEKKMRSASGEMMDVIRDVPVEVFYDQQNLVVTGVPETIDVEIEGPQNIVQSTRLSKDFTALVDLTNLPLGEHYVMIQYENISDKLSVRSDPSRIKVKIEEMITETFSVEAELNEQSIGEEHYVSMIDVNPKQVEVTGAKSIIESIEYVKVSIDAEKGVTQSFEQKARVRVLDKDLNKLDVSIEPQEVSVQVEIEQFSKSLPLKIKQVGEAVPGVTIRTMTMDATSAVVYGSKHELDRLKELIVEVDVGKVKKSGSVKMPIIVPEGASRVDPQTVPVNVQVDVDETVIIEPEVDEEVEPDVEEEGQAAVEVDPETSKKLAQLPVQIEGLADQYEVNGVSPPTANLTITGQKSKLDRLNNSNFKLYVDASSIQKAGQSRLPVQVQGPNDVKWALDVQELMITVEETHVS</sequence>
<reference evidence="1" key="1">
    <citation type="submission" date="2020-11" db="EMBL/GenBank/DDBJ databases">
        <title>Multidrug resistant novel bacterium Savagea serpentis sp. nov., isolated from the scats of a vine snake (Ahaetulla nasuta).</title>
        <authorList>
            <person name="Venkata Ramana V."/>
            <person name="Vikas Patil S."/>
            <person name="Yogita Lugani V."/>
        </authorList>
    </citation>
    <scope>NUCLEOTIDE SEQUENCE</scope>
    <source>
        <strain evidence="1">SN6</strain>
    </source>
</reference>
<dbReference type="PANTHER" id="PTHR37804:SF1">
    <property type="entry name" value="CDAA REGULATORY PROTEIN CDAR"/>
    <property type="match status" value="1"/>
</dbReference>
<dbReference type="InterPro" id="IPR012505">
    <property type="entry name" value="YbbR"/>
</dbReference>
<protein>
    <recommendedName>
        <fullName evidence="3">YbbR-like domain-containing protein</fullName>
    </recommendedName>
</protein>
<gene>
    <name evidence="1" type="ORF">IRY55_06625</name>
</gene>